<keyword evidence="1" id="KW-1133">Transmembrane helix</keyword>
<dbReference type="EMBL" id="WIND01000008">
    <property type="protein sequence ID" value="MSU90289.1"/>
    <property type="molecule type" value="Genomic_DNA"/>
</dbReference>
<feature type="transmembrane region" description="Helical" evidence="1">
    <location>
        <begin position="12"/>
        <end position="30"/>
    </location>
</feature>
<name>A0A6L5Z1W5_9RHOB</name>
<dbReference type="Pfam" id="PF07331">
    <property type="entry name" value="TctB"/>
    <property type="match status" value="1"/>
</dbReference>
<organism evidence="3 4">
    <name type="scientific">Halovulum marinum</name>
    <dbReference type="NCBI Taxonomy" id="2662447"/>
    <lineage>
        <taxon>Bacteria</taxon>
        <taxon>Pseudomonadati</taxon>
        <taxon>Pseudomonadota</taxon>
        <taxon>Alphaproteobacteria</taxon>
        <taxon>Rhodobacterales</taxon>
        <taxon>Paracoccaceae</taxon>
        <taxon>Halovulum</taxon>
    </lineage>
</organism>
<keyword evidence="4" id="KW-1185">Reference proteome</keyword>
<dbReference type="RefSeq" id="WP_154446778.1">
    <property type="nucleotide sequence ID" value="NZ_WIND01000008.1"/>
</dbReference>
<keyword evidence="1" id="KW-0472">Membrane</keyword>
<feature type="transmembrane region" description="Helical" evidence="1">
    <location>
        <begin position="114"/>
        <end position="133"/>
    </location>
</feature>
<evidence type="ECO:0000313" key="4">
    <source>
        <dbReference type="Proteomes" id="UP000474957"/>
    </source>
</evidence>
<sequence>MRPTTQDRGAVRADLFSGAVVTLIGLGGLLESLRMPRFAERNADPYTVPGVTPGLISAMLLIFGVALLVRALRGRASGAGVSIHRWSRASGFRTVLTLALTLVYGLLLFGNIPFLPATVAFVFAFTLVLDWANPERRLPLAYLLPGAAVLAVAAGFGIEFVFKEVFLVRLPG</sequence>
<feature type="domain" description="DUF1468" evidence="2">
    <location>
        <begin position="18"/>
        <end position="171"/>
    </location>
</feature>
<comment type="caution">
    <text evidence="3">The sequence shown here is derived from an EMBL/GenBank/DDBJ whole genome shotgun (WGS) entry which is preliminary data.</text>
</comment>
<dbReference type="InterPro" id="IPR009936">
    <property type="entry name" value="DUF1468"/>
</dbReference>
<feature type="transmembrane region" description="Helical" evidence="1">
    <location>
        <begin position="140"/>
        <end position="162"/>
    </location>
</feature>
<accession>A0A6L5Z1W5</accession>
<keyword evidence="1" id="KW-0812">Transmembrane</keyword>
<dbReference type="AlphaFoldDB" id="A0A6L5Z1W5"/>
<evidence type="ECO:0000256" key="1">
    <source>
        <dbReference type="SAM" id="Phobius"/>
    </source>
</evidence>
<proteinExistence type="predicted"/>
<feature type="transmembrane region" description="Helical" evidence="1">
    <location>
        <begin position="50"/>
        <end position="69"/>
    </location>
</feature>
<evidence type="ECO:0000313" key="3">
    <source>
        <dbReference type="EMBL" id="MSU90289.1"/>
    </source>
</evidence>
<reference evidence="3 4" key="1">
    <citation type="submission" date="2019-10" db="EMBL/GenBank/DDBJ databases">
        <title>Cognatihalovulum marinum gen. nov. sp. nov., a new member of the family Rhodobacteraceae isolated from deep seawater of the Northwest Indian Ocean.</title>
        <authorList>
            <person name="Ruan C."/>
            <person name="Wang J."/>
            <person name="Zheng X."/>
            <person name="Song L."/>
            <person name="Zhu Y."/>
            <person name="Huang Y."/>
            <person name="Lu Z."/>
            <person name="Du W."/>
            <person name="Huang L."/>
            <person name="Dai X."/>
        </authorList>
    </citation>
    <scope>NUCLEOTIDE SEQUENCE [LARGE SCALE GENOMIC DNA]</scope>
    <source>
        <strain evidence="3 4">2CG4</strain>
    </source>
</reference>
<gene>
    <name evidence="3" type="ORF">GE300_11770</name>
</gene>
<dbReference type="Proteomes" id="UP000474957">
    <property type="component" value="Unassembled WGS sequence"/>
</dbReference>
<protein>
    <recommendedName>
        <fullName evidence="2">DUF1468 domain-containing protein</fullName>
    </recommendedName>
</protein>
<evidence type="ECO:0000259" key="2">
    <source>
        <dbReference type="Pfam" id="PF07331"/>
    </source>
</evidence>